<organism evidence="3 4">
    <name type="scientific">Sulfoacidibacillus ferrooxidans</name>
    <dbReference type="NCBI Taxonomy" id="2005001"/>
    <lineage>
        <taxon>Bacteria</taxon>
        <taxon>Bacillati</taxon>
        <taxon>Bacillota</taxon>
        <taxon>Bacilli</taxon>
        <taxon>Bacillales</taxon>
        <taxon>Alicyclobacillaceae</taxon>
        <taxon>Sulfoacidibacillus</taxon>
    </lineage>
</organism>
<dbReference type="Pfam" id="PF01636">
    <property type="entry name" value="APH"/>
    <property type="match status" value="1"/>
</dbReference>
<comment type="caution">
    <text evidence="3">The sequence shown here is derived from an EMBL/GenBank/DDBJ whole genome shotgun (WGS) entry which is preliminary data.</text>
</comment>
<dbReference type="RefSeq" id="WP_241712082.1">
    <property type="nucleotide sequence ID" value="NZ_JALBUF010000001.1"/>
</dbReference>
<protein>
    <recommendedName>
        <fullName evidence="2">Aminoglycoside phosphotransferase domain-containing protein</fullName>
    </recommendedName>
</protein>
<dbReference type="PANTHER" id="PTHR39179">
    <property type="entry name" value="SPORE COAT PROTEIN I"/>
    <property type="match status" value="1"/>
</dbReference>
<dbReference type="NCBIfam" id="TIGR02906">
    <property type="entry name" value="spore_CotS"/>
    <property type="match status" value="1"/>
</dbReference>
<dbReference type="SUPFAM" id="SSF56112">
    <property type="entry name" value="Protein kinase-like (PK-like)"/>
    <property type="match status" value="1"/>
</dbReference>
<dbReference type="PANTHER" id="PTHR39179:SF3">
    <property type="entry name" value="COTS-RELATED PROTEIN"/>
    <property type="match status" value="1"/>
</dbReference>
<dbReference type="InterPro" id="IPR002575">
    <property type="entry name" value="Aminoglycoside_PTrfase"/>
</dbReference>
<evidence type="ECO:0000313" key="3">
    <source>
        <dbReference type="EMBL" id="MCI0182494.1"/>
    </source>
</evidence>
<feature type="domain" description="Aminoglycoside phosphotransferase" evidence="2">
    <location>
        <begin position="172"/>
        <end position="400"/>
    </location>
</feature>
<dbReference type="Gene3D" id="3.30.200.20">
    <property type="entry name" value="Phosphorylase Kinase, domain 1"/>
    <property type="match status" value="1"/>
</dbReference>
<evidence type="ECO:0000313" key="4">
    <source>
        <dbReference type="Proteomes" id="UP001139263"/>
    </source>
</evidence>
<feature type="compositionally biased region" description="Basic residues" evidence="1">
    <location>
        <begin position="73"/>
        <end position="102"/>
    </location>
</feature>
<dbReference type="InterPro" id="IPR011009">
    <property type="entry name" value="Kinase-like_dom_sf"/>
</dbReference>
<evidence type="ECO:0000256" key="1">
    <source>
        <dbReference type="SAM" id="MobiDB-lite"/>
    </source>
</evidence>
<dbReference type="GO" id="GO:0042601">
    <property type="term" value="C:endospore-forming forespore"/>
    <property type="evidence" value="ECO:0007669"/>
    <property type="project" value="TreeGrafter"/>
</dbReference>
<dbReference type="Proteomes" id="UP001139263">
    <property type="component" value="Unassembled WGS sequence"/>
</dbReference>
<evidence type="ECO:0000259" key="2">
    <source>
        <dbReference type="Pfam" id="PF01636"/>
    </source>
</evidence>
<accession>A0A9X1V7L9</accession>
<dbReference type="EMBL" id="JALBUF010000001">
    <property type="protein sequence ID" value="MCI0182494.1"/>
    <property type="molecule type" value="Genomic_DNA"/>
</dbReference>
<dbReference type="AlphaFoldDB" id="A0A9X1V7L9"/>
<gene>
    <name evidence="3" type="ORF">MM817_00754</name>
</gene>
<dbReference type="InterPro" id="IPR047175">
    <property type="entry name" value="CotS-like"/>
</dbReference>
<keyword evidence="4" id="KW-1185">Reference proteome</keyword>
<dbReference type="InterPro" id="IPR014255">
    <property type="entry name" value="Spore_coat_CotS"/>
</dbReference>
<feature type="region of interest" description="Disordered" evidence="1">
    <location>
        <begin position="15"/>
        <end position="104"/>
    </location>
</feature>
<name>A0A9X1V7L9_9BACL</name>
<feature type="region of interest" description="Disordered" evidence="1">
    <location>
        <begin position="130"/>
        <end position="151"/>
    </location>
</feature>
<feature type="compositionally biased region" description="Acidic residues" evidence="1">
    <location>
        <begin position="39"/>
        <end position="49"/>
    </location>
</feature>
<reference evidence="3" key="1">
    <citation type="submission" date="2022-03" db="EMBL/GenBank/DDBJ databases">
        <title>Draft Genome Sequence of Firmicute Strain S0AB, a Heterotrophic Iron/Sulfur-Oxidizing Extreme Acidophile.</title>
        <authorList>
            <person name="Vergara E."/>
            <person name="Pakostova E."/>
            <person name="Johnson D.B."/>
            <person name="Holmes D.S."/>
        </authorList>
    </citation>
    <scope>NUCLEOTIDE SEQUENCE</scope>
    <source>
        <strain evidence="3">S0AB</strain>
    </source>
</reference>
<proteinExistence type="predicted"/>
<sequence>MDKHSLPPWLRQVWDELTKPPAVLNKSTMTTRKPRQETQQEEVDEDDSYYDSPTDPPLTRKAPKGTAQTAARASRKYFVPRKSQSHRTMTKPRPRKPLKTQKRAQTLPLSDNIIQVGQTRQPPLQSITAQKALPHSERTIRTSQDMTSKAETKTAKRYFEQIYNVESTNGIWKITSSDGKQYALKATQLPIERITFMAEALDELRRRGFTRAARIIRTTESKKPYVIDAGQTYYVSEWLPGLPVQLASIRQLNATAKTLARFHERSVNYEYASFQPPHAFRVFEHLLSRKQDLQRLYQSIEKRPEKNAFDELCLQYFAKADKQATESLSLCKLPEVEAHIKQSLEHPGLCHLDVTRSNLIVHPAGFVQLIDFDTMTFGPRVIDLAHLLRRAMQAQGSWSNETALVPLIAYNRVQPLVQGEYLLLESLLTFPHRYWRIAHTYYTAPPKQAQAYQIMLKNLQESIALEDQREKFLQSFSRQVTRRTRS</sequence>
<dbReference type="Gene3D" id="3.90.1200.10">
    <property type="match status" value="1"/>
</dbReference>